<protein>
    <recommendedName>
        <fullName evidence="3">F-box domain-containing protein</fullName>
    </recommendedName>
</protein>
<dbReference type="RefSeq" id="XP_033526906.1">
    <property type="nucleotide sequence ID" value="XM_033662940.1"/>
</dbReference>
<dbReference type="OrthoDB" id="5413827at2759"/>
<dbReference type="EMBL" id="ML977500">
    <property type="protein sequence ID" value="KAF2132519.1"/>
    <property type="molecule type" value="Genomic_DNA"/>
</dbReference>
<dbReference type="Proteomes" id="UP000799771">
    <property type="component" value="Unassembled WGS sequence"/>
</dbReference>
<evidence type="ECO:0000313" key="1">
    <source>
        <dbReference type="EMBL" id="KAF2132519.1"/>
    </source>
</evidence>
<accession>A0A6A6AKP1</accession>
<reference evidence="1" key="1">
    <citation type="journal article" date="2020" name="Stud. Mycol.">
        <title>101 Dothideomycetes genomes: a test case for predicting lifestyles and emergence of pathogens.</title>
        <authorList>
            <person name="Haridas S."/>
            <person name="Albert R."/>
            <person name="Binder M."/>
            <person name="Bloem J."/>
            <person name="Labutti K."/>
            <person name="Salamov A."/>
            <person name="Andreopoulos B."/>
            <person name="Baker S."/>
            <person name="Barry K."/>
            <person name="Bills G."/>
            <person name="Bluhm B."/>
            <person name="Cannon C."/>
            <person name="Castanera R."/>
            <person name="Culley D."/>
            <person name="Daum C."/>
            <person name="Ezra D."/>
            <person name="Gonzalez J."/>
            <person name="Henrissat B."/>
            <person name="Kuo A."/>
            <person name="Liang C."/>
            <person name="Lipzen A."/>
            <person name="Lutzoni F."/>
            <person name="Magnuson J."/>
            <person name="Mondo S."/>
            <person name="Nolan M."/>
            <person name="Ohm R."/>
            <person name="Pangilinan J."/>
            <person name="Park H.-J."/>
            <person name="Ramirez L."/>
            <person name="Alfaro M."/>
            <person name="Sun H."/>
            <person name="Tritt A."/>
            <person name="Yoshinaga Y."/>
            <person name="Zwiers L.-H."/>
            <person name="Turgeon B."/>
            <person name="Goodwin S."/>
            <person name="Spatafora J."/>
            <person name="Crous P."/>
            <person name="Grigoriev I."/>
        </authorList>
    </citation>
    <scope>NUCLEOTIDE SEQUENCE</scope>
    <source>
        <strain evidence="1">CBS 119687</strain>
    </source>
</reference>
<gene>
    <name evidence="1" type="ORF">P153DRAFT_276118</name>
</gene>
<evidence type="ECO:0008006" key="3">
    <source>
        <dbReference type="Google" id="ProtNLM"/>
    </source>
</evidence>
<proteinExistence type="predicted"/>
<feature type="non-terminal residue" evidence="1">
    <location>
        <position position="93"/>
    </location>
</feature>
<sequence length="93" mass="10537">NEQESPLLRLPGELRNAIYRHVLPGNIDIKYGGKARDKVDMVALSTACRTLHQETALLLFSQSTFRFDSVMQIYPFSGSLTARQREEVRSIAL</sequence>
<dbReference type="PANTHER" id="PTHR38790:SF4">
    <property type="entry name" value="2EXR DOMAIN-CONTAINING PROTEIN"/>
    <property type="match status" value="1"/>
</dbReference>
<dbReference type="AlphaFoldDB" id="A0A6A6AKP1"/>
<organism evidence="1 2">
    <name type="scientific">Dothidotthia symphoricarpi CBS 119687</name>
    <dbReference type="NCBI Taxonomy" id="1392245"/>
    <lineage>
        <taxon>Eukaryota</taxon>
        <taxon>Fungi</taxon>
        <taxon>Dikarya</taxon>
        <taxon>Ascomycota</taxon>
        <taxon>Pezizomycotina</taxon>
        <taxon>Dothideomycetes</taxon>
        <taxon>Pleosporomycetidae</taxon>
        <taxon>Pleosporales</taxon>
        <taxon>Dothidotthiaceae</taxon>
        <taxon>Dothidotthia</taxon>
    </lineage>
</organism>
<evidence type="ECO:0000313" key="2">
    <source>
        <dbReference type="Proteomes" id="UP000799771"/>
    </source>
</evidence>
<name>A0A6A6AKP1_9PLEO</name>
<feature type="non-terminal residue" evidence="1">
    <location>
        <position position="1"/>
    </location>
</feature>
<dbReference type="PANTHER" id="PTHR38790">
    <property type="entry name" value="2EXR DOMAIN-CONTAINING PROTEIN-RELATED"/>
    <property type="match status" value="1"/>
</dbReference>
<keyword evidence="2" id="KW-1185">Reference proteome</keyword>
<dbReference type="GeneID" id="54403372"/>